<sequence length="143" mass="16024">MEDIPAPVPVAELIAQRPADFCDAPDGYLTADEMERAWPVVWRLDAFLPANEVRTASGFGNTYQDKYHAGDVQRIADAIADGTAVLAPHWRKDTKEGHKALRQVRERQRLEEEKDLLKAQLAGFASFVLVVFMWVMILSGKAD</sequence>
<keyword evidence="1" id="KW-0812">Transmembrane</keyword>
<keyword evidence="3" id="KW-1185">Reference proteome</keyword>
<dbReference type="EMBL" id="JACHJD010000022">
    <property type="protein sequence ID" value="MBB5108946.1"/>
    <property type="molecule type" value="Genomic_DNA"/>
</dbReference>
<evidence type="ECO:0000313" key="3">
    <source>
        <dbReference type="Proteomes" id="UP000549009"/>
    </source>
</evidence>
<reference evidence="2 3" key="1">
    <citation type="submission" date="2020-08" db="EMBL/GenBank/DDBJ databases">
        <title>Genomic Encyclopedia of Type Strains, Phase III (KMG-III): the genomes of soil and plant-associated and newly described type strains.</title>
        <authorList>
            <person name="Whitman W."/>
        </authorList>
    </citation>
    <scope>NUCLEOTIDE SEQUENCE [LARGE SCALE GENOMIC DNA]</scope>
    <source>
        <strain evidence="2 3">CECT 3146</strain>
    </source>
</reference>
<comment type="caution">
    <text evidence="2">The sequence shown here is derived from an EMBL/GenBank/DDBJ whole genome shotgun (WGS) entry which is preliminary data.</text>
</comment>
<proteinExistence type="predicted"/>
<protein>
    <submittedName>
        <fullName evidence="2">Uncharacterized protein</fullName>
    </submittedName>
</protein>
<keyword evidence="1" id="KW-1133">Transmembrane helix</keyword>
<keyword evidence="1" id="KW-0472">Membrane</keyword>
<dbReference type="RefSeq" id="WP_184925844.1">
    <property type="nucleotide sequence ID" value="NZ_BMSQ01000025.1"/>
</dbReference>
<gene>
    <name evidence="2" type="ORF">FHS40_008072</name>
</gene>
<name>A0A7W8B277_STRST</name>
<organism evidence="2 3">
    <name type="scientific">Streptomyces spectabilis</name>
    <dbReference type="NCBI Taxonomy" id="68270"/>
    <lineage>
        <taxon>Bacteria</taxon>
        <taxon>Bacillati</taxon>
        <taxon>Actinomycetota</taxon>
        <taxon>Actinomycetes</taxon>
        <taxon>Kitasatosporales</taxon>
        <taxon>Streptomycetaceae</taxon>
        <taxon>Streptomyces</taxon>
    </lineage>
</organism>
<evidence type="ECO:0000256" key="1">
    <source>
        <dbReference type="SAM" id="Phobius"/>
    </source>
</evidence>
<accession>A0A7W8B277</accession>
<dbReference type="Proteomes" id="UP000549009">
    <property type="component" value="Unassembled WGS sequence"/>
</dbReference>
<dbReference type="AlphaFoldDB" id="A0A7W8B277"/>
<evidence type="ECO:0000313" key="2">
    <source>
        <dbReference type="EMBL" id="MBB5108946.1"/>
    </source>
</evidence>
<feature type="transmembrane region" description="Helical" evidence="1">
    <location>
        <begin position="116"/>
        <end position="137"/>
    </location>
</feature>